<organism evidence="1 2">
    <name type="scientific">Apiospora saccharicola</name>
    <dbReference type="NCBI Taxonomy" id="335842"/>
    <lineage>
        <taxon>Eukaryota</taxon>
        <taxon>Fungi</taxon>
        <taxon>Dikarya</taxon>
        <taxon>Ascomycota</taxon>
        <taxon>Pezizomycotina</taxon>
        <taxon>Sordariomycetes</taxon>
        <taxon>Xylariomycetidae</taxon>
        <taxon>Amphisphaeriales</taxon>
        <taxon>Apiosporaceae</taxon>
        <taxon>Apiospora</taxon>
    </lineage>
</organism>
<evidence type="ECO:0000313" key="1">
    <source>
        <dbReference type="EMBL" id="KAK8077140.1"/>
    </source>
</evidence>
<name>A0ABR1W0W0_9PEZI</name>
<evidence type="ECO:0000313" key="2">
    <source>
        <dbReference type="Proteomes" id="UP001446871"/>
    </source>
</evidence>
<protein>
    <submittedName>
        <fullName evidence="1">Uncharacterized protein</fullName>
    </submittedName>
</protein>
<sequence length="383" mass="43372">MATSMVEVKTDQLTDILEHLHPLIAKCRTRELDTDPKVLRAMPFNGDHVSALREALEDIASGGKVDIKNLTSRLMSRSWPDEAFFILQSVLEAAAPITDDELRNVCLRSLNKNTAKVFNNSTPFNNLMAYQDVGDQLAEYFAGSKRDERKLLKIIDGMIKHSNTKDLRMSQFAKIRREALYFHMIANNPTGYQPAYHDSDVLNLTKRCESHVARYAVSLIKAQPKPSPQLRQVIRCMENGPVTMDSDYIIELYTLIRPLDAKDATTLFKAVNEVCTRLHSLPRHIARNYWMALKRGGWGYAKGAKSEVTTAIYRAVDKATVQPILEDLNRPCSSNFTGAHRMIPSSLFDANVDLLIDLNHALMAYLEEKGWTREGEMIYHIAS</sequence>
<proteinExistence type="predicted"/>
<gene>
    <name evidence="1" type="ORF">PG996_003310</name>
</gene>
<dbReference type="Proteomes" id="UP001446871">
    <property type="component" value="Unassembled WGS sequence"/>
</dbReference>
<comment type="caution">
    <text evidence="1">The sequence shown here is derived from an EMBL/GenBank/DDBJ whole genome shotgun (WGS) entry which is preliminary data.</text>
</comment>
<keyword evidence="2" id="KW-1185">Reference proteome</keyword>
<dbReference type="EMBL" id="JAQQWM010000002">
    <property type="protein sequence ID" value="KAK8077140.1"/>
    <property type="molecule type" value="Genomic_DNA"/>
</dbReference>
<accession>A0ABR1W0W0</accession>
<reference evidence="1 2" key="1">
    <citation type="submission" date="2023-01" db="EMBL/GenBank/DDBJ databases">
        <title>Analysis of 21 Apiospora genomes using comparative genomics revels a genus with tremendous synthesis potential of carbohydrate active enzymes and secondary metabolites.</title>
        <authorList>
            <person name="Sorensen T."/>
        </authorList>
    </citation>
    <scope>NUCLEOTIDE SEQUENCE [LARGE SCALE GENOMIC DNA]</scope>
    <source>
        <strain evidence="1 2">CBS 83171</strain>
    </source>
</reference>